<feature type="transmembrane region" description="Helical" evidence="8">
    <location>
        <begin position="158"/>
        <end position="181"/>
    </location>
</feature>
<sequence length="285" mass="30406">MTTDTLTPSVPAGTERRSVPDTAGRRVLTHGLRAVDLVVRAVAVLFLGVPIVCVVVLSFSNAEVLQFPPEEWGLRQYRSFFGSDTWIDAMVLSFKLATVSAAISLLIGIPAVFALYRSRLPLKGLFQAIGLSPLVIPGVAYAVALYTLFVQFRLTSNMVALVLTYAVHGLPFVLLILGSAMARLPAETELVAMTLGASRPRAMVGITLRLLLPAIGASYIFAFITSFDEAVLINFLGGPGTVTLPKAIFDNVKTGLDPNITAIATLLMAGTGVVGSLAFMLRRKV</sequence>
<feature type="transmembrane region" description="Helical" evidence="8">
    <location>
        <begin position="96"/>
        <end position="116"/>
    </location>
</feature>
<organism evidence="10 11">
    <name type="scientific">Actinomadura spongiicola</name>
    <dbReference type="NCBI Taxonomy" id="2303421"/>
    <lineage>
        <taxon>Bacteria</taxon>
        <taxon>Bacillati</taxon>
        <taxon>Actinomycetota</taxon>
        <taxon>Actinomycetes</taxon>
        <taxon>Streptosporangiales</taxon>
        <taxon>Thermomonosporaceae</taxon>
        <taxon>Actinomadura</taxon>
    </lineage>
</organism>
<dbReference type="Pfam" id="PF00528">
    <property type="entry name" value="BPD_transp_1"/>
    <property type="match status" value="1"/>
</dbReference>
<comment type="similarity">
    <text evidence="8">Belongs to the binding-protein-dependent transport system permease family.</text>
</comment>
<dbReference type="CDD" id="cd06261">
    <property type="entry name" value="TM_PBP2"/>
    <property type="match status" value="1"/>
</dbReference>
<dbReference type="PROSITE" id="PS50928">
    <property type="entry name" value="ABC_TM1"/>
    <property type="match status" value="1"/>
</dbReference>
<accession>A0A372GLR0</accession>
<keyword evidence="7 8" id="KW-0472">Membrane</keyword>
<dbReference type="InterPro" id="IPR000515">
    <property type="entry name" value="MetI-like"/>
</dbReference>
<dbReference type="SUPFAM" id="SSF161098">
    <property type="entry name" value="MetI-like"/>
    <property type="match status" value="1"/>
</dbReference>
<gene>
    <name evidence="10" type="ORF">D0T12_05245</name>
</gene>
<feature type="transmembrane region" description="Helical" evidence="8">
    <location>
        <begin position="37"/>
        <end position="59"/>
    </location>
</feature>
<comment type="subcellular location">
    <subcellularLocation>
        <location evidence="1">Cell inner membrane</location>
        <topology evidence="1">Multi-pass membrane protein</topology>
    </subcellularLocation>
    <subcellularLocation>
        <location evidence="8">Cell membrane</location>
        <topology evidence="8">Multi-pass membrane protein</topology>
    </subcellularLocation>
</comment>
<keyword evidence="2 8" id="KW-0813">Transport</keyword>
<dbReference type="Gene3D" id="1.10.3720.10">
    <property type="entry name" value="MetI-like"/>
    <property type="match status" value="1"/>
</dbReference>
<protein>
    <submittedName>
        <fullName evidence="10">ABC transporter permease</fullName>
    </submittedName>
</protein>
<keyword evidence="3" id="KW-1003">Cell membrane</keyword>
<keyword evidence="4" id="KW-0997">Cell inner membrane</keyword>
<evidence type="ECO:0000256" key="4">
    <source>
        <dbReference type="ARBA" id="ARBA00022519"/>
    </source>
</evidence>
<evidence type="ECO:0000256" key="6">
    <source>
        <dbReference type="ARBA" id="ARBA00022989"/>
    </source>
</evidence>
<feature type="transmembrane region" description="Helical" evidence="8">
    <location>
        <begin position="260"/>
        <end position="281"/>
    </location>
</feature>
<comment type="caution">
    <text evidence="10">The sequence shown here is derived from an EMBL/GenBank/DDBJ whole genome shotgun (WGS) entry which is preliminary data.</text>
</comment>
<dbReference type="Proteomes" id="UP000262882">
    <property type="component" value="Unassembled WGS sequence"/>
</dbReference>
<feature type="transmembrane region" description="Helical" evidence="8">
    <location>
        <begin position="202"/>
        <end position="224"/>
    </location>
</feature>
<feature type="domain" description="ABC transmembrane type-1" evidence="9">
    <location>
        <begin position="90"/>
        <end position="278"/>
    </location>
</feature>
<dbReference type="PANTHER" id="PTHR43357:SF4">
    <property type="entry name" value="INNER MEMBRANE ABC TRANSPORTER PERMEASE PROTEIN YDCV"/>
    <property type="match status" value="1"/>
</dbReference>
<feature type="transmembrane region" description="Helical" evidence="8">
    <location>
        <begin position="128"/>
        <end position="152"/>
    </location>
</feature>
<evidence type="ECO:0000256" key="5">
    <source>
        <dbReference type="ARBA" id="ARBA00022692"/>
    </source>
</evidence>
<evidence type="ECO:0000256" key="7">
    <source>
        <dbReference type="ARBA" id="ARBA00023136"/>
    </source>
</evidence>
<dbReference type="GO" id="GO:0055085">
    <property type="term" value="P:transmembrane transport"/>
    <property type="evidence" value="ECO:0007669"/>
    <property type="project" value="InterPro"/>
</dbReference>
<dbReference type="AlphaFoldDB" id="A0A372GLR0"/>
<dbReference type="RefSeq" id="WP_117398157.1">
    <property type="nucleotide sequence ID" value="NZ_QVNQ01000002.1"/>
</dbReference>
<dbReference type="PANTHER" id="PTHR43357">
    <property type="entry name" value="INNER MEMBRANE ABC TRANSPORTER PERMEASE PROTEIN YDCV"/>
    <property type="match status" value="1"/>
</dbReference>
<evidence type="ECO:0000313" key="11">
    <source>
        <dbReference type="Proteomes" id="UP000262882"/>
    </source>
</evidence>
<dbReference type="GO" id="GO:0005886">
    <property type="term" value="C:plasma membrane"/>
    <property type="evidence" value="ECO:0007669"/>
    <property type="project" value="UniProtKB-SubCell"/>
</dbReference>
<name>A0A372GLR0_9ACTN</name>
<keyword evidence="6 8" id="KW-1133">Transmembrane helix</keyword>
<keyword evidence="5 8" id="KW-0812">Transmembrane</keyword>
<evidence type="ECO:0000256" key="3">
    <source>
        <dbReference type="ARBA" id="ARBA00022475"/>
    </source>
</evidence>
<evidence type="ECO:0000256" key="8">
    <source>
        <dbReference type="RuleBase" id="RU363032"/>
    </source>
</evidence>
<evidence type="ECO:0000259" key="9">
    <source>
        <dbReference type="PROSITE" id="PS50928"/>
    </source>
</evidence>
<evidence type="ECO:0000313" key="10">
    <source>
        <dbReference type="EMBL" id="RFS86039.1"/>
    </source>
</evidence>
<dbReference type="EMBL" id="QVNQ01000002">
    <property type="protein sequence ID" value="RFS86039.1"/>
    <property type="molecule type" value="Genomic_DNA"/>
</dbReference>
<keyword evidence="11" id="KW-1185">Reference proteome</keyword>
<proteinExistence type="inferred from homology"/>
<evidence type="ECO:0000256" key="1">
    <source>
        <dbReference type="ARBA" id="ARBA00004429"/>
    </source>
</evidence>
<evidence type="ECO:0000256" key="2">
    <source>
        <dbReference type="ARBA" id="ARBA00022448"/>
    </source>
</evidence>
<dbReference type="OrthoDB" id="6496035at2"/>
<reference evidence="10 11" key="1">
    <citation type="submission" date="2018-08" db="EMBL/GenBank/DDBJ databases">
        <title>Actinomadura spongicola sp. nov., isolated from marine sponge Leucetta chagosensis.</title>
        <authorList>
            <person name="Li L."/>
            <person name="Lin H.W."/>
        </authorList>
    </citation>
    <scope>NUCLEOTIDE SEQUENCE [LARGE SCALE GENOMIC DNA]</scope>
    <source>
        <strain evidence="10 11">LHW52907</strain>
    </source>
</reference>
<dbReference type="InterPro" id="IPR035906">
    <property type="entry name" value="MetI-like_sf"/>
</dbReference>